<dbReference type="GO" id="GO:0006635">
    <property type="term" value="P:fatty acid beta-oxidation"/>
    <property type="evidence" value="ECO:0007669"/>
    <property type="project" value="TreeGrafter"/>
</dbReference>
<dbReference type="EMBL" id="ML009164">
    <property type="protein sequence ID" value="RKO97802.1"/>
    <property type="molecule type" value="Genomic_DNA"/>
</dbReference>
<dbReference type="EMBL" id="ML014187">
    <property type="protein sequence ID" value="RKP01053.1"/>
    <property type="molecule type" value="Genomic_DNA"/>
</dbReference>
<evidence type="ECO:0000256" key="11">
    <source>
        <dbReference type="PIRSR" id="PIRSR000429-1"/>
    </source>
</evidence>
<dbReference type="Proteomes" id="UP000268535">
    <property type="component" value="Unassembled WGS sequence"/>
</dbReference>
<organism evidence="15 17">
    <name type="scientific">Caulochytrium protostelioides</name>
    <dbReference type="NCBI Taxonomy" id="1555241"/>
    <lineage>
        <taxon>Eukaryota</taxon>
        <taxon>Fungi</taxon>
        <taxon>Fungi incertae sedis</taxon>
        <taxon>Chytridiomycota</taxon>
        <taxon>Chytridiomycota incertae sedis</taxon>
        <taxon>Chytridiomycetes</taxon>
        <taxon>Caulochytriales</taxon>
        <taxon>Caulochytriaceae</taxon>
        <taxon>Caulochytrium</taxon>
    </lineage>
</organism>
<dbReference type="InterPro" id="IPR016039">
    <property type="entry name" value="Thiolase-like"/>
</dbReference>
<dbReference type="PROSITE" id="PS00737">
    <property type="entry name" value="THIOLASE_2"/>
    <property type="match status" value="1"/>
</dbReference>
<dbReference type="InterPro" id="IPR020617">
    <property type="entry name" value="Thiolase_C"/>
</dbReference>
<dbReference type="GO" id="GO:0003985">
    <property type="term" value="F:acetyl-CoA C-acetyltransferase activity"/>
    <property type="evidence" value="ECO:0007669"/>
    <property type="project" value="UniProtKB-EC"/>
</dbReference>
<keyword evidence="18" id="KW-1185">Reference proteome</keyword>
<name>A0A4P9WYJ7_9FUNG</name>
<feature type="domain" description="Thiolase N-terminal" evidence="13">
    <location>
        <begin position="3"/>
        <end position="266"/>
    </location>
</feature>
<dbReference type="InterPro" id="IPR020616">
    <property type="entry name" value="Thiolase_N"/>
</dbReference>
<evidence type="ECO:0000256" key="5">
    <source>
        <dbReference type="ARBA" id="ARBA00022679"/>
    </source>
</evidence>
<evidence type="ECO:0000256" key="1">
    <source>
        <dbReference type="ARBA" id="ARBA00004173"/>
    </source>
</evidence>
<protein>
    <recommendedName>
        <fullName evidence="4">acetyl-CoA C-acetyltransferase</fullName>
        <ecNumber evidence="4">2.3.1.9</ecNumber>
    </recommendedName>
</protein>
<dbReference type="OrthoDB" id="5404651at2759"/>
<keyword evidence="5 12" id="KW-0808">Transferase</keyword>
<evidence type="ECO:0000313" key="15">
    <source>
        <dbReference type="EMBL" id="RKO97802.1"/>
    </source>
</evidence>
<dbReference type="PROSITE" id="PS00099">
    <property type="entry name" value="THIOLASE_3"/>
    <property type="match status" value="1"/>
</dbReference>
<dbReference type="SUPFAM" id="SSF53901">
    <property type="entry name" value="Thiolase-like"/>
    <property type="match status" value="2"/>
</dbReference>
<dbReference type="PANTHER" id="PTHR18919:SF156">
    <property type="entry name" value="ACETYL-COA ACETYLTRANSFERASE, MITOCHONDRIAL"/>
    <property type="match status" value="1"/>
</dbReference>
<dbReference type="GO" id="GO:0046872">
    <property type="term" value="F:metal ion binding"/>
    <property type="evidence" value="ECO:0007669"/>
    <property type="project" value="UniProtKB-KW"/>
</dbReference>
<reference evidence="15" key="3">
    <citation type="submission" date="2018-08" db="EMBL/GenBank/DDBJ databases">
        <title>Leveraging single-cell genomics to expand the Fungal Tree of Life.</title>
        <authorList>
            <consortium name="DOE Joint Genome Institute"/>
            <person name="Ahrendt S.R."/>
            <person name="Quandt C.A."/>
            <person name="Ciobanu D."/>
            <person name="Clum A."/>
            <person name="Salamov A."/>
            <person name="Andreopoulos B."/>
            <person name="Cheng J.-F."/>
            <person name="Woyke T."/>
            <person name="Pelin A."/>
            <person name="Henrissat B."/>
            <person name="Reynolds N."/>
            <person name="Benny G.L."/>
            <person name="Smith M.E."/>
            <person name="James T.Y."/>
            <person name="Grigoriev I.V."/>
        </authorList>
    </citation>
    <scope>NUCLEOTIDE SEQUENCE</scope>
    <source>
        <strain evidence="15">ATCC 52028</strain>
    </source>
</reference>
<evidence type="ECO:0000259" key="13">
    <source>
        <dbReference type="Pfam" id="PF00108"/>
    </source>
</evidence>
<evidence type="ECO:0000256" key="6">
    <source>
        <dbReference type="ARBA" id="ARBA00022723"/>
    </source>
</evidence>
<dbReference type="Proteomes" id="UP000274922">
    <property type="component" value="Unassembled WGS sequence"/>
</dbReference>
<evidence type="ECO:0000256" key="9">
    <source>
        <dbReference type="ARBA" id="ARBA00023128"/>
    </source>
</evidence>
<evidence type="ECO:0000256" key="10">
    <source>
        <dbReference type="ARBA" id="ARBA00023315"/>
    </source>
</evidence>
<sequence>MPVYILSAQRTPLGRLGGNLSALAATDLGAIAIRAAVAKSGVQPEQIQACYMGNVLQANQGQNPARIAAIKAGLAPTTVSTSINKVCASGMKAVTLAASELLIGQYDVVVAGGMESMSNTPYYLPQQRFGSKYGHVETKDGILTDGLTDAFSQDLMGHAAELCASKYEITRDAQDADALRSYDRALEAQKTGAFDSEIVPVPLPSRGGVPTVVATDEQPGKLLRDKFPTLKPAFLRPGQDPKTATVTAGNASPLSDGAAALVLVSERFYQAHLTPQQRADAVLLAGWADAEQAPEWFTTTPAKALPLAVAHAAKHVTALEEVDAADLGKAIDLFEINEAFAAVGCANRQILGLDPAQVNVHGGAVALGHPLGCSGARILVTLIHALRRRQQSLGAAAVCNGGGGASAVVLQIVKS</sequence>
<feature type="domain" description="Thiolase C-terminal" evidence="14">
    <location>
        <begin position="287"/>
        <end position="411"/>
    </location>
</feature>
<evidence type="ECO:0000259" key="14">
    <source>
        <dbReference type="Pfam" id="PF02803"/>
    </source>
</evidence>
<evidence type="ECO:0000256" key="2">
    <source>
        <dbReference type="ARBA" id="ARBA00010982"/>
    </source>
</evidence>
<keyword evidence="8" id="KW-0630">Potassium</keyword>
<dbReference type="InterPro" id="IPR020613">
    <property type="entry name" value="Thiolase_CS"/>
</dbReference>
<keyword evidence="9" id="KW-0496">Mitochondrion</keyword>
<keyword evidence="10 12" id="KW-0012">Acyltransferase</keyword>
<proteinExistence type="inferred from homology"/>
<dbReference type="CDD" id="cd00751">
    <property type="entry name" value="thiolase"/>
    <property type="match status" value="1"/>
</dbReference>
<keyword evidence="6" id="KW-0479">Metal-binding</keyword>
<evidence type="ECO:0000256" key="7">
    <source>
        <dbReference type="ARBA" id="ARBA00022946"/>
    </source>
</evidence>
<keyword evidence="7" id="KW-0809">Transit peptide</keyword>
<accession>A0A4P9WYJ7</accession>
<dbReference type="NCBIfam" id="TIGR01930">
    <property type="entry name" value="AcCoA-C-Actrans"/>
    <property type="match status" value="1"/>
</dbReference>
<dbReference type="STRING" id="1555241.A0A4P9WYJ7"/>
<comment type="similarity">
    <text evidence="2 12">Belongs to the thiolase-like superfamily. Thiolase family.</text>
</comment>
<dbReference type="EC" id="2.3.1.9" evidence="4"/>
<dbReference type="InterPro" id="IPR002155">
    <property type="entry name" value="Thiolase"/>
</dbReference>
<evidence type="ECO:0000256" key="3">
    <source>
        <dbReference type="ARBA" id="ARBA00011881"/>
    </source>
</evidence>
<evidence type="ECO:0000313" key="18">
    <source>
        <dbReference type="Proteomes" id="UP000274922"/>
    </source>
</evidence>
<dbReference type="PROSITE" id="PS00098">
    <property type="entry name" value="THIOLASE_1"/>
    <property type="match status" value="1"/>
</dbReference>
<feature type="active site" description="Proton acceptor" evidence="11">
    <location>
        <position position="369"/>
    </location>
</feature>
<dbReference type="GO" id="GO:0005739">
    <property type="term" value="C:mitochondrion"/>
    <property type="evidence" value="ECO:0007669"/>
    <property type="project" value="UniProtKB-SubCell"/>
</dbReference>
<comment type="subcellular location">
    <subcellularLocation>
        <location evidence="1">Mitochondrion</location>
    </subcellularLocation>
</comment>
<evidence type="ECO:0000313" key="17">
    <source>
        <dbReference type="Proteomes" id="UP000268535"/>
    </source>
</evidence>
<gene>
    <name evidence="15" type="ORF">CAUPRSCDRAFT_5943</name>
    <name evidence="16" type="ORF">CXG81DRAFT_12477</name>
</gene>
<evidence type="ECO:0000256" key="8">
    <source>
        <dbReference type="ARBA" id="ARBA00022958"/>
    </source>
</evidence>
<feature type="active site" description="Acyl-thioester intermediate" evidence="11">
    <location>
        <position position="87"/>
    </location>
</feature>
<evidence type="ECO:0000313" key="16">
    <source>
        <dbReference type="EMBL" id="RKP01053.1"/>
    </source>
</evidence>
<dbReference type="Pfam" id="PF02803">
    <property type="entry name" value="Thiolase_C"/>
    <property type="match status" value="1"/>
</dbReference>
<comment type="subunit">
    <text evidence="3">Homotetramer.</text>
</comment>
<dbReference type="PANTHER" id="PTHR18919">
    <property type="entry name" value="ACETYL-COA C-ACYLTRANSFERASE"/>
    <property type="match status" value="1"/>
</dbReference>
<dbReference type="Pfam" id="PF00108">
    <property type="entry name" value="Thiolase_N"/>
    <property type="match status" value="1"/>
</dbReference>
<dbReference type="InterPro" id="IPR020615">
    <property type="entry name" value="Thiolase_acyl_enz_int_AS"/>
</dbReference>
<feature type="active site" description="Proton acceptor" evidence="11">
    <location>
        <position position="399"/>
    </location>
</feature>
<dbReference type="Gene3D" id="3.40.47.10">
    <property type="match status" value="1"/>
</dbReference>
<dbReference type="InterPro" id="IPR020610">
    <property type="entry name" value="Thiolase_AS"/>
</dbReference>
<dbReference type="AlphaFoldDB" id="A0A4P9WYJ7"/>
<evidence type="ECO:0000256" key="12">
    <source>
        <dbReference type="RuleBase" id="RU003557"/>
    </source>
</evidence>
<evidence type="ECO:0000256" key="4">
    <source>
        <dbReference type="ARBA" id="ARBA00012705"/>
    </source>
</evidence>
<dbReference type="PIRSF" id="PIRSF000429">
    <property type="entry name" value="Ac-CoA_Ac_transf"/>
    <property type="match status" value="1"/>
</dbReference>
<reference evidence="17 18" key="1">
    <citation type="journal article" date="2018" name="Nat. Microbiol.">
        <title>Leveraging single-cell genomics to expand the fungal tree of life.</title>
        <authorList>
            <person name="Ahrendt S.R."/>
            <person name="Quandt C.A."/>
            <person name="Ciobanu D."/>
            <person name="Clum A."/>
            <person name="Salamov A."/>
            <person name="Andreopoulos B."/>
            <person name="Cheng J.F."/>
            <person name="Woyke T."/>
            <person name="Pelin A."/>
            <person name="Henrissat B."/>
            <person name="Reynolds N.K."/>
            <person name="Benny G.L."/>
            <person name="Smith M.E."/>
            <person name="James T.Y."/>
            <person name="Grigoriev I.V."/>
        </authorList>
    </citation>
    <scope>NUCLEOTIDE SEQUENCE [LARGE SCALE GENOMIC DNA]</scope>
    <source>
        <strain evidence="17 18">ATCC 52028</strain>
    </source>
</reference>
<reference evidence="16" key="2">
    <citation type="submission" date="2018-04" db="EMBL/GenBank/DDBJ databases">
        <title>Leveraging single-cell genomics to expand the Fungal Tree of Life.</title>
        <authorList>
            <consortium name="DOE Joint Genome Institute"/>
            <person name="Ahrendt S.R."/>
            <person name="Quandt C.A."/>
            <person name="Ciobanu D."/>
            <person name="Clum A."/>
            <person name="Salamov A."/>
            <person name="Andreopoulos B."/>
            <person name="Cheng J.-F."/>
            <person name="Woyke T."/>
            <person name="Pelin A."/>
            <person name="Henrissat B."/>
            <person name="Benny G.L."/>
            <person name="Smith M.E."/>
            <person name="James T.Y."/>
            <person name="Grigoriev I.V."/>
        </authorList>
    </citation>
    <scope>NUCLEOTIDE SEQUENCE</scope>
    <source>
        <strain evidence="16">ATCC 52028</strain>
    </source>
</reference>